<evidence type="ECO:0000313" key="2">
    <source>
        <dbReference type="EMBL" id="ENY71992.1"/>
    </source>
</evidence>
<dbReference type="OrthoDB" id="9801997at2"/>
<dbReference type="RefSeq" id="WP_005352805.1">
    <property type="nucleotide sequence ID" value="NZ_APVG01000023.1"/>
</dbReference>
<dbReference type="PATRIC" id="fig|1268237.3.peg.1980"/>
<accession>N9V9N5</accession>
<dbReference type="eggNOG" id="COG2128">
    <property type="taxonomic scope" value="Bacteria"/>
</dbReference>
<sequence length="151" mass="16173">MSARIDYPLFNDLLPGVQEALVAAGAALKQAGLDPALGELVKLRASQLNGCSFCLQYHLNLARRVGVSQAKLDLLAAWHDATCFSDAERAALAWAEWLTRLPQPAQPDEVYRALARHFDASAIAALSVAIATINAWNRLGVGLGFVPPAPQ</sequence>
<dbReference type="PANTHER" id="PTHR34846:SF7">
    <property type="entry name" value="BLL7811 PROTEIN"/>
    <property type="match status" value="1"/>
</dbReference>
<keyword evidence="2" id="KW-0560">Oxidoreductase</keyword>
<keyword evidence="3" id="KW-1185">Reference proteome</keyword>
<feature type="domain" description="Carboxymuconolactone decarboxylase-like" evidence="1">
    <location>
        <begin position="15"/>
        <end position="96"/>
    </location>
</feature>
<dbReference type="NCBIfam" id="TIGR00778">
    <property type="entry name" value="ahpD_dom"/>
    <property type="match status" value="1"/>
</dbReference>
<dbReference type="AlphaFoldDB" id="N9V9N5"/>
<gene>
    <name evidence="2" type="ORF">G114_10065</name>
</gene>
<dbReference type="InterPro" id="IPR004675">
    <property type="entry name" value="AhpD_core"/>
</dbReference>
<evidence type="ECO:0000313" key="3">
    <source>
        <dbReference type="Proteomes" id="UP000023775"/>
    </source>
</evidence>
<proteinExistence type="predicted"/>
<dbReference type="Pfam" id="PF02627">
    <property type="entry name" value="CMD"/>
    <property type="match status" value="1"/>
</dbReference>
<reference evidence="2 3" key="1">
    <citation type="journal article" date="2013" name="Genome Announc.">
        <title>Draft Genome Sequence of the Aeromonas diversa Type Strain.</title>
        <authorList>
            <person name="Farfan M."/>
            <person name="Spataro N."/>
            <person name="Sanglas A."/>
            <person name="Albarral V."/>
            <person name="Loren J.G."/>
            <person name="Bosch E."/>
            <person name="Fuste M.C."/>
        </authorList>
    </citation>
    <scope>NUCLEOTIDE SEQUENCE [LARGE SCALE GENOMIC DNA]</scope>
    <source>
        <strain evidence="2 3">2478-85</strain>
    </source>
</reference>
<dbReference type="EMBL" id="APVG01000023">
    <property type="protein sequence ID" value="ENY71992.1"/>
    <property type="molecule type" value="Genomic_DNA"/>
</dbReference>
<dbReference type="InterPro" id="IPR029032">
    <property type="entry name" value="AhpD-like"/>
</dbReference>
<evidence type="ECO:0000259" key="1">
    <source>
        <dbReference type="Pfam" id="PF02627"/>
    </source>
</evidence>
<name>N9V9N5_9GAMM</name>
<dbReference type="Gene3D" id="1.20.1290.10">
    <property type="entry name" value="AhpD-like"/>
    <property type="match status" value="1"/>
</dbReference>
<dbReference type="PANTHER" id="PTHR34846">
    <property type="entry name" value="4-CARBOXYMUCONOLACTONE DECARBOXYLASE FAMILY PROTEIN (AFU_ORTHOLOGUE AFUA_6G11590)"/>
    <property type="match status" value="1"/>
</dbReference>
<organism evidence="2 3">
    <name type="scientific">Aeromonas diversa CDC 2478-85</name>
    <dbReference type="NCBI Taxonomy" id="1268237"/>
    <lineage>
        <taxon>Bacteria</taxon>
        <taxon>Pseudomonadati</taxon>
        <taxon>Pseudomonadota</taxon>
        <taxon>Gammaproteobacteria</taxon>
        <taxon>Aeromonadales</taxon>
        <taxon>Aeromonadaceae</taxon>
        <taxon>Aeromonas</taxon>
    </lineage>
</organism>
<dbReference type="SUPFAM" id="SSF69118">
    <property type="entry name" value="AhpD-like"/>
    <property type="match status" value="1"/>
</dbReference>
<dbReference type="GO" id="GO:0051920">
    <property type="term" value="F:peroxiredoxin activity"/>
    <property type="evidence" value="ECO:0007669"/>
    <property type="project" value="InterPro"/>
</dbReference>
<dbReference type="Proteomes" id="UP000023775">
    <property type="component" value="Unassembled WGS sequence"/>
</dbReference>
<protein>
    <submittedName>
        <fullName evidence="2">Alkylhydroperoxidase</fullName>
    </submittedName>
</protein>
<dbReference type="InterPro" id="IPR003779">
    <property type="entry name" value="CMD-like"/>
</dbReference>
<comment type="caution">
    <text evidence="2">The sequence shown here is derived from an EMBL/GenBank/DDBJ whole genome shotgun (WGS) entry which is preliminary data.</text>
</comment>
<keyword evidence="2" id="KW-0575">Peroxidase</keyword>